<dbReference type="GO" id="GO:0006231">
    <property type="term" value="P:dTMP biosynthetic process"/>
    <property type="evidence" value="ECO:0007669"/>
    <property type="project" value="InterPro"/>
</dbReference>
<dbReference type="GO" id="GO:0070402">
    <property type="term" value="F:NADPH binding"/>
    <property type="evidence" value="ECO:0007669"/>
    <property type="project" value="TreeGrafter"/>
</dbReference>
<accession>A0A6J5NJ33</accession>
<dbReference type="CDD" id="cd20175">
    <property type="entry name" value="ThyX"/>
    <property type="match status" value="1"/>
</dbReference>
<dbReference type="PANTHER" id="PTHR34934">
    <property type="entry name" value="FLAVIN-DEPENDENT THYMIDYLATE SYNTHASE"/>
    <property type="match status" value="1"/>
</dbReference>
<reference evidence="1" key="1">
    <citation type="submission" date="2020-04" db="EMBL/GenBank/DDBJ databases">
        <authorList>
            <person name="Chiriac C."/>
            <person name="Salcher M."/>
            <person name="Ghai R."/>
            <person name="Kavagutti S V."/>
        </authorList>
    </citation>
    <scope>NUCLEOTIDE SEQUENCE</scope>
</reference>
<dbReference type="SUPFAM" id="SSF69796">
    <property type="entry name" value="Thymidylate synthase-complementing protein Thy1"/>
    <property type="match status" value="1"/>
</dbReference>
<dbReference type="Gene3D" id="3.30.1360.170">
    <property type="match status" value="1"/>
</dbReference>
<dbReference type="PANTHER" id="PTHR34934:SF1">
    <property type="entry name" value="FLAVIN-DEPENDENT THYMIDYLATE SYNTHASE"/>
    <property type="match status" value="1"/>
</dbReference>
<name>A0A6J5NJ33_9CAUD</name>
<dbReference type="PROSITE" id="PS51331">
    <property type="entry name" value="THYX"/>
    <property type="match status" value="1"/>
</dbReference>
<dbReference type="GO" id="GO:0004799">
    <property type="term" value="F:thymidylate synthase activity"/>
    <property type="evidence" value="ECO:0007669"/>
    <property type="project" value="TreeGrafter"/>
</dbReference>
<dbReference type="InterPro" id="IPR003669">
    <property type="entry name" value="Thymidylate_synthase_ThyX"/>
</dbReference>
<evidence type="ECO:0000313" key="1">
    <source>
        <dbReference type="EMBL" id="CAB4157746.1"/>
    </source>
</evidence>
<dbReference type="GO" id="GO:0050797">
    <property type="term" value="F:thymidylate synthase (FAD) activity"/>
    <property type="evidence" value="ECO:0007669"/>
    <property type="project" value="InterPro"/>
</dbReference>
<dbReference type="GO" id="GO:0050660">
    <property type="term" value="F:flavin adenine dinucleotide binding"/>
    <property type="evidence" value="ECO:0007669"/>
    <property type="project" value="InterPro"/>
</dbReference>
<organism evidence="1">
    <name type="scientific">uncultured Caudovirales phage</name>
    <dbReference type="NCBI Taxonomy" id="2100421"/>
    <lineage>
        <taxon>Viruses</taxon>
        <taxon>Duplodnaviria</taxon>
        <taxon>Heunggongvirae</taxon>
        <taxon>Uroviricota</taxon>
        <taxon>Caudoviricetes</taxon>
        <taxon>Peduoviridae</taxon>
        <taxon>Maltschvirus</taxon>
        <taxon>Maltschvirus maltsch</taxon>
    </lineage>
</organism>
<gene>
    <name evidence="1" type="ORF">UFOVP683_43</name>
</gene>
<dbReference type="InterPro" id="IPR036098">
    <property type="entry name" value="Thymidylate_synthase_ThyX_sf"/>
</dbReference>
<dbReference type="EMBL" id="LR796653">
    <property type="protein sequence ID" value="CAB4157746.1"/>
    <property type="molecule type" value="Genomic_DNA"/>
</dbReference>
<sequence length="224" mass="26491">MNNTVELIGTYGDDELIACSAWTSTSRDLTEEKKERIPELLDKLWNDGHETPFEKGVVHFLVNCDVASHIHLLKHRISSLNAESARYKELKEDKYYIPEDLYEVWLTEDLYIFEDEKPFTKGNQSWGHVLEEFSVETNRLYHMAIKDIEKQYGRKRAKESARYFKTYNSQIQSDVSFNMRSFANFLKLRYSDNAQNEIQDIARQMLVLVKQTLKFEHTLKAWGY</sequence>
<dbReference type="Pfam" id="PF02511">
    <property type="entry name" value="Thy1"/>
    <property type="match status" value="1"/>
</dbReference>
<proteinExistence type="predicted"/>
<dbReference type="NCBIfam" id="TIGR02170">
    <property type="entry name" value="thyX"/>
    <property type="match status" value="1"/>
</dbReference>
<protein>
    <submittedName>
        <fullName evidence="1">THY1 Predicted alternative thymidylate synthase</fullName>
    </submittedName>
</protein>